<keyword evidence="1" id="KW-0472">Membrane</keyword>
<feature type="transmembrane region" description="Helical" evidence="1">
    <location>
        <begin position="51"/>
        <end position="74"/>
    </location>
</feature>
<evidence type="ECO:0000313" key="2">
    <source>
        <dbReference type="EMBL" id="QOR72403.1"/>
    </source>
</evidence>
<proteinExistence type="predicted"/>
<feature type="transmembrane region" description="Helical" evidence="1">
    <location>
        <begin position="126"/>
        <end position="144"/>
    </location>
</feature>
<accession>A0A7M1T0J0</accession>
<dbReference type="Proteomes" id="UP000593758">
    <property type="component" value="Chromosome"/>
</dbReference>
<protein>
    <submittedName>
        <fullName evidence="2">Uncharacterized protein</fullName>
    </submittedName>
</protein>
<sequence>MSYDFMDDSEVKKLSQRGDAGAFDYLHNKSINESLARQDSAPRAASTPFPIWPLLLALPLWVVSQLAAGLVNGVEWLGTDSWLAPLFPAPDEGVLRYLVGTGILMLMLPGGLVVLAGLLRDTRARILSYPLVALAVIMVPLLLWTTQVTTTASVARIW</sequence>
<evidence type="ECO:0000313" key="3">
    <source>
        <dbReference type="Proteomes" id="UP000593758"/>
    </source>
</evidence>
<feature type="transmembrane region" description="Helical" evidence="1">
    <location>
        <begin position="94"/>
        <end position="119"/>
    </location>
</feature>
<dbReference type="KEGG" id="halt:IM660_09365"/>
<dbReference type="RefSeq" id="WP_193499041.1">
    <property type="nucleotide sequence ID" value="NZ_CP063169.1"/>
</dbReference>
<reference evidence="2 3" key="1">
    <citation type="submission" date="2020-10" db="EMBL/GenBank/DDBJ databases">
        <title>Haloactinobacterium sp. RN3S43, a bacterium isolated from saline soil.</title>
        <authorList>
            <person name="Sun J.-Q."/>
        </authorList>
    </citation>
    <scope>NUCLEOTIDE SEQUENCE [LARGE SCALE GENOMIC DNA]</scope>
    <source>
        <strain evidence="2 3">RN3S43</strain>
    </source>
</reference>
<keyword evidence="3" id="KW-1185">Reference proteome</keyword>
<gene>
    <name evidence="2" type="ORF">IM660_09365</name>
</gene>
<name>A0A7M1T0J0_9MICO</name>
<keyword evidence="1" id="KW-0812">Transmembrane</keyword>
<organism evidence="2 3">
    <name type="scientific">Ruania alkalisoli</name>
    <dbReference type="NCBI Taxonomy" id="2779775"/>
    <lineage>
        <taxon>Bacteria</taxon>
        <taxon>Bacillati</taxon>
        <taxon>Actinomycetota</taxon>
        <taxon>Actinomycetes</taxon>
        <taxon>Micrococcales</taxon>
        <taxon>Ruaniaceae</taxon>
        <taxon>Ruania</taxon>
    </lineage>
</organism>
<dbReference type="AlphaFoldDB" id="A0A7M1T0J0"/>
<dbReference type="EMBL" id="CP063169">
    <property type="protein sequence ID" value="QOR72403.1"/>
    <property type="molecule type" value="Genomic_DNA"/>
</dbReference>
<keyword evidence="1" id="KW-1133">Transmembrane helix</keyword>
<evidence type="ECO:0000256" key="1">
    <source>
        <dbReference type="SAM" id="Phobius"/>
    </source>
</evidence>